<comment type="caution">
    <text evidence="2">The sequence shown here is derived from an EMBL/GenBank/DDBJ whole genome shotgun (WGS) entry which is preliminary data.</text>
</comment>
<gene>
    <name evidence="2" type="ORF">ACFQKE_19660</name>
</gene>
<evidence type="ECO:0000313" key="3">
    <source>
        <dbReference type="Proteomes" id="UP001596434"/>
    </source>
</evidence>
<reference evidence="2 3" key="1">
    <citation type="journal article" date="2019" name="Int. J. Syst. Evol. Microbiol.">
        <title>The Global Catalogue of Microorganisms (GCM) 10K type strain sequencing project: providing services to taxonomists for standard genome sequencing and annotation.</title>
        <authorList>
            <consortium name="The Broad Institute Genomics Platform"/>
            <consortium name="The Broad Institute Genome Sequencing Center for Infectious Disease"/>
            <person name="Wu L."/>
            <person name="Ma J."/>
        </authorList>
    </citation>
    <scope>NUCLEOTIDE SEQUENCE [LARGE SCALE GENOMIC DNA]</scope>
    <source>
        <strain evidence="2 3">GX21</strain>
    </source>
</reference>
<proteinExistence type="predicted"/>
<feature type="region of interest" description="Disordered" evidence="1">
    <location>
        <begin position="316"/>
        <end position="371"/>
    </location>
</feature>
<evidence type="ECO:0000256" key="1">
    <source>
        <dbReference type="SAM" id="MobiDB-lite"/>
    </source>
</evidence>
<dbReference type="AlphaFoldDB" id="A0ABD6A3D1"/>
<feature type="compositionally biased region" description="Polar residues" evidence="1">
    <location>
        <begin position="356"/>
        <end position="371"/>
    </location>
</feature>
<dbReference type="Proteomes" id="UP001596434">
    <property type="component" value="Unassembled WGS sequence"/>
</dbReference>
<sequence>MSAGDNDYELPRGLSQVLHNYTPGEVVNFGQVGVTTQVDSFDNPEELENIDMDRVATILKGRVSRFRNRTTSGKWDNLQASALNVFKPHGVTTELFPLVFYCEDPECRKVHTANSPDRLPSDGNCYACGTDLTQLTFVNVHTCGHIEGPEPDWQDRCSTHDLDDYRLVRTSGGPGTWYYRCRRCGERMGGFSTICEVCGDPMDGPLPASSNRVQYAQTVVMVDIPFLDEDPEDVPGGEPWARTLAAVHLGLMDADEDHTLESLAANEGQMDMVQGLLTTSAVTTARSYVTASKTWASRSAAADTLQRLPTTSFHRMSTATKPSRKAVRRTLRGRTSPSNCSRSSGPRKDTRAMKTTGRTAATQSPTRWTTI</sequence>
<keyword evidence="3" id="KW-1185">Reference proteome</keyword>
<organism evidence="2 3">
    <name type="scientific">Haloplanus litoreus</name>
    <dbReference type="NCBI Taxonomy" id="767515"/>
    <lineage>
        <taxon>Archaea</taxon>
        <taxon>Methanobacteriati</taxon>
        <taxon>Methanobacteriota</taxon>
        <taxon>Stenosarchaea group</taxon>
        <taxon>Halobacteria</taxon>
        <taxon>Halobacteriales</taxon>
        <taxon>Haloferacaceae</taxon>
        <taxon>Haloplanus</taxon>
    </lineage>
</organism>
<protein>
    <submittedName>
        <fullName evidence="2">Uncharacterized protein</fullName>
    </submittedName>
</protein>
<evidence type="ECO:0000313" key="2">
    <source>
        <dbReference type="EMBL" id="MFC7257470.1"/>
    </source>
</evidence>
<accession>A0ABD6A3D1</accession>
<dbReference type="RefSeq" id="WP_379707203.1">
    <property type="nucleotide sequence ID" value="NZ_JBHTAT010000007.1"/>
</dbReference>
<feature type="compositionally biased region" description="Polar residues" evidence="1">
    <location>
        <begin position="333"/>
        <end position="344"/>
    </location>
</feature>
<feature type="compositionally biased region" description="Basic residues" evidence="1">
    <location>
        <begin position="322"/>
        <end position="332"/>
    </location>
</feature>
<name>A0ABD6A3D1_9EURY</name>
<dbReference type="EMBL" id="JBHTAT010000007">
    <property type="protein sequence ID" value="MFC7257470.1"/>
    <property type="molecule type" value="Genomic_DNA"/>
</dbReference>